<reference evidence="2 3" key="1">
    <citation type="submission" date="2019-10" db="EMBL/GenBank/DDBJ databases">
        <title>Streptomyces smaragdinus sp. nov. and Streptomyces fabii sp. nov., isolated from the gut of fungus growing-termite Macrotermes natalensis.</title>
        <authorList>
            <person name="Schwitalla J."/>
            <person name="Benndorf R."/>
            <person name="Martin K."/>
            <person name="De Beer W."/>
            <person name="Kaster A.-K."/>
            <person name="Vollmers J."/>
            <person name="Poulsen M."/>
            <person name="Beemelmanns C."/>
        </authorList>
    </citation>
    <scope>NUCLEOTIDE SEQUENCE [LARGE SCALE GENOMIC DNA]</scope>
    <source>
        <strain evidence="2 3">RB5</strain>
    </source>
</reference>
<name>A0A7K0CCN5_9ACTN</name>
<dbReference type="InterPro" id="IPR002937">
    <property type="entry name" value="Amino_oxidase"/>
</dbReference>
<comment type="caution">
    <text evidence="2">The sequence shown here is derived from an EMBL/GenBank/DDBJ whole genome shotgun (WGS) entry which is preliminary data.</text>
</comment>
<dbReference type="GO" id="GO:0016491">
    <property type="term" value="F:oxidoreductase activity"/>
    <property type="evidence" value="ECO:0007669"/>
    <property type="project" value="InterPro"/>
</dbReference>
<dbReference type="PRINTS" id="PR00419">
    <property type="entry name" value="ADXRDTASE"/>
</dbReference>
<protein>
    <recommendedName>
        <fullName evidence="1">Amine oxidase domain-containing protein</fullName>
    </recommendedName>
</protein>
<dbReference type="SUPFAM" id="SSF51905">
    <property type="entry name" value="FAD/NAD(P)-binding domain"/>
    <property type="match status" value="1"/>
</dbReference>
<dbReference type="InterPro" id="IPR036188">
    <property type="entry name" value="FAD/NAD-bd_sf"/>
</dbReference>
<sequence length="451" mass="46281">MTGSARRKQVGGSESRSDVVIVGSGISGLAAAQHLTRAGLSVVVLESGDRVGGRMATDTVDGFRLDRVPQLLNTSYPELSRTPGLASLPLRRFPGGVVVAHDGRRHRLRPGGASGSAGGAKATARALVSAARAPLGGVVDHARFAAVLARLASTPVSRLLARPEYTARRALAERGLRAGAVDTLVRPLLRALLSDPGLDTSSRGMDLVLRSFALGAPCLPEGGADTVPRLLAASLPRGAVRTGVRAVAVSTTSVTTAEHGTLDCRAVLVATGARAAAELLPGLRLPAFHPVTVLHHAADTPPAGDAALLLAGAGDGPVAHTVVASGVDASRAPAGRALITSTVLGPASRTPLAVLDKEVRGQLGLLHRTSAHRWELVGAYHEPDAVPVMAAPHDAIRPVRMLCGLYVCGDHRDTSTPQGALYSGRRAAEALLRDVGVLRKGTPAGELRTAA</sequence>
<evidence type="ECO:0000313" key="2">
    <source>
        <dbReference type="EMBL" id="MQY11126.1"/>
    </source>
</evidence>
<dbReference type="EMBL" id="WEGJ01000003">
    <property type="protein sequence ID" value="MQY11126.1"/>
    <property type="molecule type" value="Genomic_DNA"/>
</dbReference>
<dbReference type="Proteomes" id="UP000466345">
    <property type="component" value="Unassembled WGS sequence"/>
</dbReference>
<gene>
    <name evidence="2" type="ORF">SRB5_12400</name>
</gene>
<dbReference type="Gene3D" id="3.50.50.60">
    <property type="entry name" value="FAD/NAD(P)-binding domain"/>
    <property type="match status" value="1"/>
</dbReference>
<feature type="domain" description="Amine oxidase" evidence="1">
    <location>
        <begin position="26"/>
        <end position="432"/>
    </location>
</feature>
<organism evidence="2 3">
    <name type="scientific">Streptomyces smaragdinus</name>
    <dbReference type="NCBI Taxonomy" id="2585196"/>
    <lineage>
        <taxon>Bacteria</taxon>
        <taxon>Bacillati</taxon>
        <taxon>Actinomycetota</taxon>
        <taxon>Actinomycetes</taxon>
        <taxon>Kitasatosporales</taxon>
        <taxon>Streptomycetaceae</taxon>
        <taxon>Streptomyces</taxon>
    </lineage>
</organism>
<accession>A0A7K0CCN5</accession>
<dbReference type="PANTHER" id="PTHR42841">
    <property type="entry name" value="AMINE OXIDASE"/>
    <property type="match status" value="1"/>
</dbReference>
<proteinExistence type="predicted"/>
<keyword evidence="3" id="KW-1185">Reference proteome</keyword>
<dbReference type="Pfam" id="PF01593">
    <property type="entry name" value="Amino_oxidase"/>
    <property type="match status" value="1"/>
</dbReference>
<evidence type="ECO:0000313" key="3">
    <source>
        <dbReference type="Proteomes" id="UP000466345"/>
    </source>
</evidence>
<dbReference type="RefSeq" id="WP_323377158.1">
    <property type="nucleotide sequence ID" value="NZ_WEGJ01000003.1"/>
</dbReference>
<evidence type="ECO:0000259" key="1">
    <source>
        <dbReference type="Pfam" id="PF01593"/>
    </source>
</evidence>
<dbReference type="AlphaFoldDB" id="A0A7K0CCN5"/>